<evidence type="ECO:0000313" key="3">
    <source>
        <dbReference type="Proteomes" id="UP000594118"/>
    </source>
</evidence>
<dbReference type="Gene3D" id="1.10.260.40">
    <property type="entry name" value="lambda repressor-like DNA-binding domains"/>
    <property type="match status" value="1"/>
</dbReference>
<dbReference type="CDD" id="cd00093">
    <property type="entry name" value="HTH_XRE"/>
    <property type="match status" value="1"/>
</dbReference>
<proteinExistence type="predicted"/>
<reference evidence="2 3" key="1">
    <citation type="submission" date="2019-10" db="EMBL/GenBank/DDBJ databases">
        <title>Pseudopuniceibacterium sp. HQ09 islated from Antarctica.</title>
        <authorList>
            <person name="Liao L."/>
            <person name="Su S."/>
            <person name="Chen B."/>
            <person name="Yu Y."/>
        </authorList>
    </citation>
    <scope>NUCLEOTIDE SEQUENCE [LARGE SCALE GENOMIC DNA]</scope>
    <source>
        <strain evidence="2 3">HQ09</strain>
    </source>
</reference>
<dbReference type="SMART" id="SM00530">
    <property type="entry name" value="HTH_XRE"/>
    <property type="match status" value="1"/>
</dbReference>
<dbReference type="GO" id="GO:0003677">
    <property type="term" value="F:DNA binding"/>
    <property type="evidence" value="ECO:0007669"/>
    <property type="project" value="InterPro"/>
</dbReference>
<dbReference type="AlphaFoldDB" id="A0A7L9WLH7"/>
<organism evidence="2 3">
    <name type="scientific">Pseudooceanicola spongiae</name>
    <dbReference type="NCBI Taxonomy" id="2613965"/>
    <lineage>
        <taxon>Bacteria</taxon>
        <taxon>Pseudomonadati</taxon>
        <taxon>Pseudomonadota</taxon>
        <taxon>Alphaproteobacteria</taxon>
        <taxon>Rhodobacterales</taxon>
        <taxon>Paracoccaceae</taxon>
        <taxon>Pseudooceanicola</taxon>
    </lineage>
</organism>
<keyword evidence="3" id="KW-1185">Reference proteome</keyword>
<protein>
    <submittedName>
        <fullName evidence="2">Helix-turn-helix domain-containing protein</fullName>
    </submittedName>
</protein>
<dbReference type="PROSITE" id="PS50943">
    <property type="entry name" value="HTH_CROC1"/>
    <property type="match status" value="1"/>
</dbReference>
<evidence type="ECO:0000259" key="1">
    <source>
        <dbReference type="PROSITE" id="PS50943"/>
    </source>
</evidence>
<gene>
    <name evidence="2" type="ORF">F3W81_09925</name>
</gene>
<dbReference type="InterPro" id="IPR001387">
    <property type="entry name" value="Cro/C1-type_HTH"/>
</dbReference>
<sequence length="150" mass="16771">MNCSIENTISILIPHQSRDFNPLLSSDGPDDNTGMTQRDFAEKLRQLIDEDPKLTPAGLAIKAGLSSATIRKLLSGENRNPRIDTAEKICQALGTTYEDFMREKPVPEETEILDLVKRLSPEQRRRLLGYGEALLDISESLSSTDTRARK</sequence>
<dbReference type="KEGG" id="pshq:F3W81_09925"/>
<dbReference type="Pfam" id="PF13443">
    <property type="entry name" value="HTH_26"/>
    <property type="match status" value="1"/>
</dbReference>
<dbReference type="Proteomes" id="UP000594118">
    <property type="component" value="Chromosome"/>
</dbReference>
<dbReference type="EMBL" id="CP045201">
    <property type="protein sequence ID" value="QOL81099.1"/>
    <property type="molecule type" value="Genomic_DNA"/>
</dbReference>
<evidence type="ECO:0000313" key="2">
    <source>
        <dbReference type="EMBL" id="QOL81099.1"/>
    </source>
</evidence>
<accession>A0A7L9WLH7</accession>
<dbReference type="InterPro" id="IPR010982">
    <property type="entry name" value="Lambda_DNA-bd_dom_sf"/>
</dbReference>
<dbReference type="SUPFAM" id="SSF47413">
    <property type="entry name" value="lambda repressor-like DNA-binding domains"/>
    <property type="match status" value="1"/>
</dbReference>
<name>A0A7L9WLH7_9RHOB</name>
<feature type="domain" description="HTH cro/C1-type" evidence="1">
    <location>
        <begin position="44"/>
        <end position="100"/>
    </location>
</feature>